<keyword evidence="4" id="KW-1185">Reference proteome</keyword>
<keyword evidence="1" id="KW-0732">Signal</keyword>
<evidence type="ECO:0000313" key="3">
    <source>
        <dbReference type="EMBL" id="MFC5834503.1"/>
    </source>
</evidence>
<dbReference type="PROSITE" id="PS50231">
    <property type="entry name" value="RICIN_B_LECTIN"/>
    <property type="match status" value="1"/>
</dbReference>
<dbReference type="CDD" id="cd00161">
    <property type="entry name" value="beta-trefoil_Ricin-like"/>
    <property type="match status" value="1"/>
</dbReference>
<proteinExistence type="predicted"/>
<dbReference type="SUPFAM" id="SSF50370">
    <property type="entry name" value="Ricin B-like lectins"/>
    <property type="match status" value="1"/>
</dbReference>
<evidence type="ECO:0000313" key="4">
    <source>
        <dbReference type="Proteomes" id="UP001596058"/>
    </source>
</evidence>
<dbReference type="RefSeq" id="WP_379523915.1">
    <property type="nucleotide sequence ID" value="NZ_JBHSPA010000112.1"/>
</dbReference>
<protein>
    <submittedName>
        <fullName evidence="3">RICIN domain-containing protein</fullName>
    </submittedName>
</protein>
<dbReference type="Proteomes" id="UP001596058">
    <property type="component" value="Unassembled WGS sequence"/>
</dbReference>
<dbReference type="EMBL" id="JBHSPA010000112">
    <property type="protein sequence ID" value="MFC5834503.1"/>
    <property type="molecule type" value="Genomic_DNA"/>
</dbReference>
<name>A0ABW1DBF8_9ACTN</name>
<comment type="caution">
    <text evidence="3">The sequence shown here is derived from an EMBL/GenBank/DDBJ whole genome shotgun (WGS) entry which is preliminary data.</text>
</comment>
<reference evidence="4" key="1">
    <citation type="journal article" date="2019" name="Int. J. Syst. Evol. Microbiol.">
        <title>The Global Catalogue of Microorganisms (GCM) 10K type strain sequencing project: providing services to taxonomists for standard genome sequencing and annotation.</title>
        <authorList>
            <consortium name="The Broad Institute Genomics Platform"/>
            <consortium name="The Broad Institute Genome Sequencing Center for Infectious Disease"/>
            <person name="Wu L."/>
            <person name="Ma J."/>
        </authorList>
    </citation>
    <scope>NUCLEOTIDE SEQUENCE [LARGE SCALE GENOMIC DNA]</scope>
    <source>
        <strain evidence="4">CCUG 53903</strain>
    </source>
</reference>
<organism evidence="3 4">
    <name type="scientific">Nonomuraea insulae</name>
    <dbReference type="NCBI Taxonomy" id="1616787"/>
    <lineage>
        <taxon>Bacteria</taxon>
        <taxon>Bacillati</taxon>
        <taxon>Actinomycetota</taxon>
        <taxon>Actinomycetes</taxon>
        <taxon>Streptosporangiales</taxon>
        <taxon>Streptosporangiaceae</taxon>
        <taxon>Nonomuraea</taxon>
    </lineage>
</organism>
<evidence type="ECO:0000256" key="1">
    <source>
        <dbReference type="SAM" id="SignalP"/>
    </source>
</evidence>
<dbReference type="InterPro" id="IPR000772">
    <property type="entry name" value="Ricin_B_lectin"/>
</dbReference>
<feature type="chain" id="PRO_5046635579" evidence="1">
    <location>
        <begin position="31"/>
        <end position="194"/>
    </location>
</feature>
<feature type="signal peptide" evidence="1">
    <location>
        <begin position="1"/>
        <end position="30"/>
    </location>
</feature>
<evidence type="ECO:0000259" key="2">
    <source>
        <dbReference type="Pfam" id="PF14200"/>
    </source>
</evidence>
<dbReference type="Pfam" id="PF14200">
    <property type="entry name" value="RicinB_lectin_2"/>
    <property type="match status" value="1"/>
</dbReference>
<sequence length="194" mass="21545">MIPICPLRRLACVFAAVVLSVGLSAPAAQAVTVVKAEPNPAMWGWVDESRTYKIDNVNVGGHLVPQGWGADSTEGLFIYSALSDAGNGWKFQQRRDEPDGWSYYQIKNIHTNRCIKPGPLGGLNRTLVIQVSCNTSDSSQYWRVERSRANPNQVQFVNHSSGQAFRPWTESNGDQLIFMTNRDVSAAYWTLEAL</sequence>
<dbReference type="InterPro" id="IPR035992">
    <property type="entry name" value="Ricin_B-like_lectins"/>
</dbReference>
<feature type="domain" description="Ricin B lectin" evidence="2">
    <location>
        <begin position="89"/>
        <end position="172"/>
    </location>
</feature>
<gene>
    <name evidence="3" type="ORF">ACFPZ3_62580</name>
</gene>
<dbReference type="Gene3D" id="2.80.10.50">
    <property type="match status" value="1"/>
</dbReference>
<accession>A0ABW1DBF8</accession>